<gene>
    <name evidence="2" type="ORF">SSGG_00441</name>
</gene>
<accession>D6AIU9</accession>
<evidence type="ECO:0000313" key="3">
    <source>
        <dbReference type="Proteomes" id="UP000003986"/>
    </source>
</evidence>
<proteinExistence type="predicted"/>
<reference evidence="3" key="2">
    <citation type="submission" date="2008-12" db="EMBL/GenBank/DDBJ databases">
        <title>Annotation of Streptomyces roseosporus strain NRRL 15998.</title>
        <authorList>
            <consortium name="The Broad Institute Genome Sequencing Platform"/>
            <consortium name="Broad Institute Microbial Sequencing Center"/>
            <person name="Fischbach M."/>
            <person name="Ward D."/>
            <person name="Young S."/>
            <person name="Kodira C.D."/>
            <person name="Zeng Q."/>
            <person name="Koehrsen M."/>
            <person name="Godfrey P."/>
            <person name="Alvarado L."/>
            <person name="Berlin A.M."/>
            <person name="Borenstein D."/>
            <person name="Chen Z."/>
            <person name="Engels R."/>
            <person name="Freedman E."/>
            <person name="Gellesch M."/>
            <person name="Goldberg J."/>
            <person name="Griggs A."/>
            <person name="Gujja S."/>
            <person name="Heiman D.I."/>
            <person name="Hepburn T.A."/>
            <person name="Howarth C."/>
            <person name="Jen D."/>
            <person name="Larson L."/>
            <person name="Lewis B."/>
            <person name="Mehta T."/>
            <person name="Park D."/>
            <person name="Pearson M."/>
            <person name="Roberts A."/>
            <person name="Saif S."/>
            <person name="Shea T.D."/>
            <person name="Shenoy N."/>
            <person name="Sisk P."/>
            <person name="Stolte C."/>
            <person name="Sykes S.N."/>
            <person name="Walk T."/>
            <person name="White J."/>
            <person name="Yandava C."/>
            <person name="Straight P."/>
            <person name="Clardy J."/>
            <person name="Hung D."/>
            <person name="Kolter R."/>
            <person name="Mekalanos J."/>
            <person name="Walker S."/>
            <person name="Walsh C.T."/>
            <person name="Wieland B.L.C."/>
            <person name="Ilzarbe M."/>
            <person name="Galagan J."/>
            <person name="Nusbaum C."/>
            <person name="Birren B."/>
        </authorList>
    </citation>
    <scope>NUCLEOTIDE SEQUENCE [LARGE SCALE GENOMIC DNA]</scope>
    <source>
        <strain evidence="3">NRRL 15998</strain>
    </source>
</reference>
<organism evidence="2 3">
    <name type="scientific">Streptomyces filamentosus NRRL 15998</name>
    <dbReference type="NCBI Taxonomy" id="457431"/>
    <lineage>
        <taxon>Bacteria</taxon>
        <taxon>Bacillati</taxon>
        <taxon>Actinomycetota</taxon>
        <taxon>Actinomycetes</taxon>
        <taxon>Kitasatosporales</taxon>
        <taxon>Streptomycetaceae</taxon>
        <taxon>Streptomyces</taxon>
    </lineage>
</organism>
<dbReference type="EMBL" id="DS999644">
    <property type="protein sequence ID" value="EFE73075.2"/>
    <property type="molecule type" value="Genomic_DNA"/>
</dbReference>
<dbReference type="Proteomes" id="UP000003986">
    <property type="component" value="Unassembled WGS sequence"/>
</dbReference>
<protein>
    <submittedName>
        <fullName evidence="2">Predicted protein</fullName>
    </submittedName>
</protein>
<reference evidence="3" key="1">
    <citation type="submission" date="2008-10" db="EMBL/GenBank/DDBJ databases">
        <authorList>
            <person name="Molnar K."/>
        </authorList>
    </citation>
    <scope>NUCLEOTIDE SEQUENCE [LARGE SCALE GENOMIC DNA]</scope>
    <source>
        <strain evidence="3">NRRL 15998</strain>
    </source>
</reference>
<evidence type="ECO:0000313" key="2">
    <source>
        <dbReference type="EMBL" id="EFE73075.2"/>
    </source>
</evidence>
<feature type="region of interest" description="Disordered" evidence="1">
    <location>
        <begin position="1"/>
        <end position="30"/>
    </location>
</feature>
<evidence type="ECO:0000256" key="1">
    <source>
        <dbReference type="SAM" id="MobiDB-lite"/>
    </source>
</evidence>
<sequence>MVAGVNIAVPGHVPLTDVPETGTPTKGMPR</sequence>
<name>D6AIU9_STRFL</name>
<dbReference type="AlphaFoldDB" id="D6AIU9"/>